<comment type="caution">
    <text evidence="1">The sequence shown here is derived from an EMBL/GenBank/DDBJ whole genome shotgun (WGS) entry which is preliminary data.</text>
</comment>
<proteinExistence type="predicted"/>
<dbReference type="PANTHER" id="PTHR16199">
    <property type="entry name" value="CONDENSIN-2 COMPLEX SUBUNIT G2"/>
    <property type="match status" value="1"/>
</dbReference>
<reference evidence="1" key="1">
    <citation type="submission" date="2022-12" db="EMBL/GenBank/DDBJ databases">
        <title>Draft genome assemblies for two species of Escallonia (Escalloniales).</title>
        <authorList>
            <person name="Chanderbali A."/>
            <person name="Dervinis C."/>
            <person name="Anghel I."/>
            <person name="Soltis D."/>
            <person name="Soltis P."/>
            <person name="Zapata F."/>
        </authorList>
    </citation>
    <scope>NUCLEOTIDE SEQUENCE</scope>
    <source>
        <strain evidence="1">UCBG64.0493</strain>
        <tissue evidence="1">Leaf</tissue>
    </source>
</reference>
<gene>
    <name evidence="1" type="ORF">RJ639_017343</name>
</gene>
<name>A0AA88VH27_9ASTE</name>
<dbReference type="GO" id="GO:0000070">
    <property type="term" value="P:mitotic sister chromatid segregation"/>
    <property type="evidence" value="ECO:0007669"/>
    <property type="project" value="TreeGrafter"/>
</dbReference>
<dbReference type="Proteomes" id="UP001188597">
    <property type="component" value="Unassembled WGS sequence"/>
</dbReference>
<evidence type="ECO:0000313" key="2">
    <source>
        <dbReference type="Proteomes" id="UP001188597"/>
    </source>
</evidence>
<dbReference type="EMBL" id="JAVXUP010001899">
    <property type="protein sequence ID" value="KAK3007179.1"/>
    <property type="molecule type" value="Genomic_DNA"/>
</dbReference>
<dbReference type="AlphaFoldDB" id="A0AA88VH27"/>
<dbReference type="GO" id="GO:0005634">
    <property type="term" value="C:nucleus"/>
    <property type="evidence" value="ECO:0007669"/>
    <property type="project" value="InterPro"/>
</dbReference>
<protein>
    <submittedName>
        <fullName evidence="1">Uncharacterized protein</fullName>
    </submittedName>
</protein>
<accession>A0AA88VH27</accession>
<dbReference type="InterPro" id="IPR024741">
    <property type="entry name" value="Condensin2_G2"/>
</dbReference>
<dbReference type="PANTHER" id="PTHR16199:SF4">
    <property type="entry name" value="CONDENSIN-2 COMPLEX SUBUNIT G2"/>
    <property type="match status" value="1"/>
</dbReference>
<keyword evidence="2" id="KW-1185">Reference proteome</keyword>
<organism evidence="1 2">
    <name type="scientific">Escallonia herrerae</name>
    <dbReference type="NCBI Taxonomy" id="1293975"/>
    <lineage>
        <taxon>Eukaryota</taxon>
        <taxon>Viridiplantae</taxon>
        <taxon>Streptophyta</taxon>
        <taxon>Embryophyta</taxon>
        <taxon>Tracheophyta</taxon>
        <taxon>Spermatophyta</taxon>
        <taxon>Magnoliopsida</taxon>
        <taxon>eudicotyledons</taxon>
        <taxon>Gunneridae</taxon>
        <taxon>Pentapetalae</taxon>
        <taxon>asterids</taxon>
        <taxon>campanulids</taxon>
        <taxon>Escalloniales</taxon>
        <taxon>Escalloniaceae</taxon>
        <taxon>Escallonia</taxon>
    </lineage>
</organism>
<sequence>MPADLLPAVSELHNNLIVFEFDSVLLSEIANLCEEWWKEELSPNFTNAVFFLSMSLTLKMKVDVHRVYALREAFILFDFEDDSIEDLKLLLIRCVISPLYLKTEDKRRFMAFMFGLSRQLVKEVLAMIRLQTPFCQRHDDVFLIPFKRNSAASI</sequence>
<dbReference type="GO" id="GO:0000796">
    <property type="term" value="C:condensin complex"/>
    <property type="evidence" value="ECO:0007669"/>
    <property type="project" value="TreeGrafter"/>
</dbReference>
<evidence type="ECO:0000313" key="1">
    <source>
        <dbReference type="EMBL" id="KAK3007179.1"/>
    </source>
</evidence>
<dbReference type="Pfam" id="PF12422">
    <property type="entry name" value="Condensin2nSMC"/>
    <property type="match status" value="1"/>
</dbReference>